<keyword evidence="6" id="KW-0804">Transcription</keyword>
<organism evidence="11 12">
    <name type="scientific">Hazenella coriacea</name>
    <dbReference type="NCBI Taxonomy" id="1179467"/>
    <lineage>
        <taxon>Bacteria</taxon>
        <taxon>Bacillati</taxon>
        <taxon>Bacillota</taxon>
        <taxon>Bacilli</taxon>
        <taxon>Bacillales</taxon>
        <taxon>Thermoactinomycetaceae</taxon>
        <taxon>Hazenella</taxon>
    </lineage>
</organism>
<evidence type="ECO:0000256" key="7">
    <source>
        <dbReference type="PROSITE-ProRule" id="PRU00169"/>
    </source>
</evidence>
<dbReference type="Pfam" id="PF00072">
    <property type="entry name" value="Response_reg"/>
    <property type="match status" value="1"/>
</dbReference>
<dbReference type="GO" id="GO:0000156">
    <property type="term" value="F:phosphorelay response regulator activity"/>
    <property type="evidence" value="ECO:0007669"/>
    <property type="project" value="TreeGrafter"/>
</dbReference>
<dbReference type="InterPro" id="IPR001867">
    <property type="entry name" value="OmpR/PhoB-type_DNA-bd"/>
</dbReference>
<dbReference type="SMART" id="SM00862">
    <property type="entry name" value="Trans_reg_C"/>
    <property type="match status" value="1"/>
</dbReference>
<dbReference type="PROSITE" id="PS51755">
    <property type="entry name" value="OMPR_PHOB"/>
    <property type="match status" value="1"/>
</dbReference>
<dbReference type="GO" id="GO:0006355">
    <property type="term" value="P:regulation of DNA-templated transcription"/>
    <property type="evidence" value="ECO:0007669"/>
    <property type="project" value="InterPro"/>
</dbReference>
<keyword evidence="5 8" id="KW-0238">DNA-binding</keyword>
<keyword evidence="3" id="KW-0902">Two-component regulatory system</keyword>
<evidence type="ECO:0000256" key="2">
    <source>
        <dbReference type="ARBA" id="ARBA00022553"/>
    </source>
</evidence>
<dbReference type="GO" id="GO:0032993">
    <property type="term" value="C:protein-DNA complex"/>
    <property type="evidence" value="ECO:0007669"/>
    <property type="project" value="TreeGrafter"/>
</dbReference>
<keyword evidence="12" id="KW-1185">Reference proteome</keyword>
<gene>
    <name evidence="11" type="ORF">EDD58_107133</name>
</gene>
<dbReference type="CDD" id="cd00383">
    <property type="entry name" value="trans_reg_C"/>
    <property type="match status" value="1"/>
</dbReference>
<feature type="domain" description="Response regulatory" evidence="9">
    <location>
        <begin position="8"/>
        <end position="121"/>
    </location>
</feature>
<keyword evidence="4" id="KW-0805">Transcription regulation</keyword>
<evidence type="ECO:0000256" key="1">
    <source>
        <dbReference type="ARBA" id="ARBA00004496"/>
    </source>
</evidence>
<evidence type="ECO:0000256" key="6">
    <source>
        <dbReference type="ARBA" id="ARBA00023163"/>
    </source>
</evidence>
<evidence type="ECO:0000256" key="8">
    <source>
        <dbReference type="PROSITE-ProRule" id="PRU01091"/>
    </source>
</evidence>
<dbReference type="SMART" id="SM00448">
    <property type="entry name" value="REC"/>
    <property type="match status" value="1"/>
</dbReference>
<dbReference type="Pfam" id="PF00486">
    <property type="entry name" value="Trans_reg_C"/>
    <property type="match status" value="1"/>
</dbReference>
<evidence type="ECO:0000256" key="3">
    <source>
        <dbReference type="ARBA" id="ARBA00023012"/>
    </source>
</evidence>
<dbReference type="CDD" id="cd17574">
    <property type="entry name" value="REC_OmpR"/>
    <property type="match status" value="1"/>
</dbReference>
<proteinExistence type="predicted"/>
<dbReference type="Gene3D" id="6.10.250.690">
    <property type="match status" value="1"/>
</dbReference>
<dbReference type="EMBL" id="SMAG01000007">
    <property type="protein sequence ID" value="TCS93485.1"/>
    <property type="molecule type" value="Genomic_DNA"/>
</dbReference>
<dbReference type="InterPro" id="IPR016032">
    <property type="entry name" value="Sig_transdc_resp-reg_C-effctor"/>
</dbReference>
<dbReference type="Proteomes" id="UP000294937">
    <property type="component" value="Unassembled WGS sequence"/>
</dbReference>
<dbReference type="GO" id="GO:0000976">
    <property type="term" value="F:transcription cis-regulatory region binding"/>
    <property type="evidence" value="ECO:0007669"/>
    <property type="project" value="TreeGrafter"/>
</dbReference>
<dbReference type="InterPro" id="IPR001789">
    <property type="entry name" value="Sig_transdc_resp-reg_receiver"/>
</dbReference>
<evidence type="ECO:0000313" key="12">
    <source>
        <dbReference type="Proteomes" id="UP000294937"/>
    </source>
</evidence>
<dbReference type="FunFam" id="1.10.10.10:FF:000018">
    <property type="entry name" value="DNA-binding response regulator ResD"/>
    <property type="match status" value="1"/>
</dbReference>
<dbReference type="FunFam" id="3.40.50.2300:FF:000001">
    <property type="entry name" value="DNA-binding response regulator PhoB"/>
    <property type="match status" value="1"/>
</dbReference>
<comment type="subcellular location">
    <subcellularLocation>
        <location evidence="1">Cytoplasm</location>
    </subcellularLocation>
</comment>
<dbReference type="PROSITE" id="PS50110">
    <property type="entry name" value="RESPONSE_REGULATORY"/>
    <property type="match status" value="1"/>
</dbReference>
<dbReference type="SUPFAM" id="SSF52172">
    <property type="entry name" value="CheY-like"/>
    <property type="match status" value="1"/>
</dbReference>
<name>A0A4R3L3J1_9BACL</name>
<dbReference type="PANTHER" id="PTHR48111:SF40">
    <property type="entry name" value="PHOSPHATE REGULON TRANSCRIPTIONAL REGULATORY PROTEIN PHOB"/>
    <property type="match status" value="1"/>
</dbReference>
<dbReference type="PANTHER" id="PTHR48111">
    <property type="entry name" value="REGULATOR OF RPOS"/>
    <property type="match status" value="1"/>
</dbReference>
<protein>
    <submittedName>
        <fullName evidence="11">DNA-binding response OmpR family regulator</fullName>
    </submittedName>
</protein>
<feature type="DNA-binding region" description="OmpR/PhoB-type" evidence="8">
    <location>
        <begin position="140"/>
        <end position="236"/>
    </location>
</feature>
<dbReference type="Gene3D" id="1.10.10.10">
    <property type="entry name" value="Winged helix-like DNA-binding domain superfamily/Winged helix DNA-binding domain"/>
    <property type="match status" value="1"/>
</dbReference>
<dbReference type="InterPro" id="IPR039420">
    <property type="entry name" value="WalR-like"/>
</dbReference>
<evidence type="ECO:0000256" key="5">
    <source>
        <dbReference type="ARBA" id="ARBA00023125"/>
    </source>
</evidence>
<evidence type="ECO:0000259" key="9">
    <source>
        <dbReference type="PROSITE" id="PS50110"/>
    </source>
</evidence>
<dbReference type="GO" id="GO:0005829">
    <property type="term" value="C:cytosol"/>
    <property type="evidence" value="ECO:0007669"/>
    <property type="project" value="TreeGrafter"/>
</dbReference>
<dbReference type="InterPro" id="IPR011006">
    <property type="entry name" value="CheY-like_superfamily"/>
</dbReference>
<accession>A0A4R3L3J1</accession>
<dbReference type="InterPro" id="IPR036388">
    <property type="entry name" value="WH-like_DNA-bd_sf"/>
</dbReference>
<evidence type="ECO:0000259" key="10">
    <source>
        <dbReference type="PROSITE" id="PS51755"/>
    </source>
</evidence>
<dbReference type="Gene3D" id="3.40.50.2300">
    <property type="match status" value="1"/>
</dbReference>
<dbReference type="SUPFAM" id="SSF46894">
    <property type="entry name" value="C-terminal effector domain of the bipartite response regulators"/>
    <property type="match status" value="1"/>
</dbReference>
<sequence>MKELIKHHILVVDDDEDILQLLQDALTFEQFQVTTANRGEKALQVLAREQIDLVVLDIMMPGLDGIETTRRIRQKFRMPIILLSAKDREIDKVIGLEVGADDYMTKPFGIQELVARIKVQFRQLERLNHPHLYSQKQSEWTEPSSRPPLVLDEQKYEAYIHGVPLELSTREFQILNYLYQNAHLVLSREQIYHNVWGDEYGDLNTVTVHIKNIRRKIGKQHQLIKTIWGVGYKLVLDGEDG</sequence>
<evidence type="ECO:0000256" key="4">
    <source>
        <dbReference type="ARBA" id="ARBA00023015"/>
    </source>
</evidence>
<dbReference type="AlphaFoldDB" id="A0A4R3L3J1"/>
<comment type="caution">
    <text evidence="11">The sequence shown here is derived from an EMBL/GenBank/DDBJ whole genome shotgun (WGS) entry which is preliminary data.</text>
</comment>
<keyword evidence="2 7" id="KW-0597">Phosphoprotein</keyword>
<reference evidence="11 12" key="1">
    <citation type="submission" date="2019-03" db="EMBL/GenBank/DDBJ databases">
        <title>Genomic Encyclopedia of Type Strains, Phase IV (KMG-IV): sequencing the most valuable type-strain genomes for metagenomic binning, comparative biology and taxonomic classification.</title>
        <authorList>
            <person name="Goeker M."/>
        </authorList>
    </citation>
    <scope>NUCLEOTIDE SEQUENCE [LARGE SCALE GENOMIC DNA]</scope>
    <source>
        <strain evidence="11 12">DSM 45707</strain>
    </source>
</reference>
<feature type="modified residue" description="4-aspartylphosphate" evidence="7">
    <location>
        <position position="57"/>
    </location>
</feature>
<evidence type="ECO:0000313" key="11">
    <source>
        <dbReference type="EMBL" id="TCS93485.1"/>
    </source>
</evidence>
<feature type="domain" description="OmpR/PhoB-type" evidence="10">
    <location>
        <begin position="140"/>
        <end position="236"/>
    </location>
</feature>